<feature type="transmembrane region" description="Helical" evidence="12">
    <location>
        <begin position="76"/>
        <end position="100"/>
    </location>
</feature>
<feature type="transmembrane region" description="Helical" evidence="12">
    <location>
        <begin position="153"/>
        <end position="174"/>
    </location>
</feature>
<dbReference type="EMBL" id="GBHO01041681">
    <property type="protein sequence ID" value="JAG01923.1"/>
    <property type="molecule type" value="Transcribed_RNA"/>
</dbReference>
<evidence type="ECO:0000256" key="8">
    <source>
        <dbReference type="ARBA" id="ARBA00023065"/>
    </source>
</evidence>
<feature type="non-terminal residue" evidence="13">
    <location>
        <position position="321"/>
    </location>
</feature>
<feature type="transmembrane region" description="Helical" evidence="12">
    <location>
        <begin position="271"/>
        <end position="297"/>
    </location>
</feature>
<dbReference type="GO" id="GO:0005886">
    <property type="term" value="C:plasma membrane"/>
    <property type="evidence" value="ECO:0007669"/>
    <property type="project" value="UniProtKB-SubCell"/>
</dbReference>
<evidence type="ECO:0000256" key="2">
    <source>
        <dbReference type="ARBA" id="ARBA00006434"/>
    </source>
</evidence>
<feature type="transmembrane region" description="Helical" evidence="12">
    <location>
        <begin position="38"/>
        <end position="56"/>
    </location>
</feature>
<evidence type="ECO:0000256" key="10">
    <source>
        <dbReference type="ARBA" id="ARBA00023201"/>
    </source>
</evidence>
<dbReference type="PANTHER" id="PTHR42985">
    <property type="entry name" value="SODIUM-COUPLED MONOCARBOXYLATE TRANSPORTER"/>
    <property type="match status" value="1"/>
</dbReference>
<keyword evidence="6 12" id="KW-1133">Transmembrane helix</keyword>
<keyword evidence="9 12" id="KW-0472">Membrane</keyword>
<comment type="subcellular location">
    <subcellularLocation>
        <location evidence="1">Cell membrane</location>
        <topology evidence="1">Multi-pass membrane protein</topology>
    </subcellularLocation>
</comment>
<gene>
    <name evidence="13" type="primary">SLC5A8_5</name>
    <name evidence="13" type="ORF">CM83_4337</name>
</gene>
<evidence type="ECO:0000256" key="4">
    <source>
        <dbReference type="ARBA" id="ARBA00022475"/>
    </source>
</evidence>
<reference evidence="13" key="2">
    <citation type="submission" date="2014-07" db="EMBL/GenBank/DDBJ databases">
        <authorList>
            <person name="Hull J."/>
        </authorList>
    </citation>
    <scope>NUCLEOTIDE SEQUENCE</scope>
</reference>
<dbReference type="GO" id="GO:0006814">
    <property type="term" value="P:sodium ion transport"/>
    <property type="evidence" value="ECO:0007669"/>
    <property type="project" value="UniProtKB-KW"/>
</dbReference>
<keyword evidence="7" id="KW-0915">Sodium</keyword>
<evidence type="ECO:0000256" key="7">
    <source>
        <dbReference type="ARBA" id="ARBA00023053"/>
    </source>
</evidence>
<reference evidence="13" key="1">
    <citation type="journal article" date="2014" name="PLoS ONE">
        <title>Transcriptome-Based Identification of ABC Transporters in the Western Tarnished Plant Bug Lygus hesperus.</title>
        <authorList>
            <person name="Hull J.J."/>
            <person name="Chaney K."/>
            <person name="Geib S.M."/>
            <person name="Fabrick J.A."/>
            <person name="Brent C.S."/>
            <person name="Walsh D."/>
            <person name="Lavine L.C."/>
        </authorList>
    </citation>
    <scope>NUCLEOTIDE SEQUENCE</scope>
</reference>
<name>A0A0A9W604_LYGHE</name>
<keyword evidence="10" id="KW-0739">Sodium transport</keyword>
<dbReference type="InterPro" id="IPR001734">
    <property type="entry name" value="Na/solute_symporter"/>
</dbReference>
<sequence>MTLYALDYIVFSGLILGSAIIGLYYAWYKKSRTINEYIIGDQMLIFPTIMSIVITFTSPKQLLADPTDVVMFGTQLIFAIILGYIVGSTIFILFFLPILVSLPGRSMFEYFERRHNKAVRVMVAALSIVKQASFLPVLIFLPSLVMNKTLGVSILYSSIAMTLLCLSYTTLGGVQAVIWTDTLQTGYYFFTVIFCLFFGVYQIGGYSKVLQDNMDGDRIDLFHFGERMFLDRTTISAVVGTSGYALSVGLSNQAFYQRLVGFKGKANLTKIVILSYFGTTMSRVGGLFMGMVVYSFFKDCHPLLTKEISQPDQIVVQFVKK</sequence>
<evidence type="ECO:0000256" key="12">
    <source>
        <dbReference type="SAM" id="Phobius"/>
    </source>
</evidence>
<evidence type="ECO:0000256" key="3">
    <source>
        <dbReference type="ARBA" id="ARBA00022448"/>
    </source>
</evidence>
<dbReference type="GO" id="GO:0015293">
    <property type="term" value="F:symporter activity"/>
    <property type="evidence" value="ECO:0007669"/>
    <property type="project" value="TreeGrafter"/>
</dbReference>
<feature type="transmembrane region" description="Helical" evidence="12">
    <location>
        <begin position="121"/>
        <end position="141"/>
    </location>
</feature>
<dbReference type="Gene3D" id="1.20.1730.10">
    <property type="entry name" value="Sodium/glucose cotransporter"/>
    <property type="match status" value="1"/>
</dbReference>
<evidence type="ECO:0000256" key="9">
    <source>
        <dbReference type="ARBA" id="ARBA00023136"/>
    </source>
</evidence>
<keyword evidence="4" id="KW-1003">Cell membrane</keyword>
<dbReference type="PROSITE" id="PS50283">
    <property type="entry name" value="NA_SOLUT_SYMP_3"/>
    <property type="match status" value="1"/>
</dbReference>
<proteinExistence type="inferred from homology"/>
<keyword evidence="5 12" id="KW-0812">Transmembrane</keyword>
<dbReference type="PANTHER" id="PTHR42985:SF40">
    <property type="entry name" value="LD47995P-RELATED"/>
    <property type="match status" value="1"/>
</dbReference>
<protein>
    <submittedName>
        <fullName evidence="13">Sodium-coupled monocarboxylate transporter 1</fullName>
    </submittedName>
</protein>
<dbReference type="AlphaFoldDB" id="A0A0A9W604"/>
<dbReference type="InterPro" id="IPR038377">
    <property type="entry name" value="Na/Glc_symporter_sf"/>
</dbReference>
<evidence type="ECO:0000256" key="5">
    <source>
        <dbReference type="ARBA" id="ARBA00022692"/>
    </source>
</evidence>
<keyword evidence="8" id="KW-0406">Ion transport</keyword>
<evidence type="ECO:0000256" key="11">
    <source>
        <dbReference type="RuleBase" id="RU362091"/>
    </source>
</evidence>
<evidence type="ECO:0000256" key="6">
    <source>
        <dbReference type="ARBA" id="ARBA00022989"/>
    </source>
</evidence>
<evidence type="ECO:0000313" key="13">
    <source>
        <dbReference type="EMBL" id="JAG01923.1"/>
    </source>
</evidence>
<keyword evidence="3" id="KW-0813">Transport</keyword>
<organism evidence="13">
    <name type="scientific">Lygus hesperus</name>
    <name type="common">Western plant bug</name>
    <dbReference type="NCBI Taxonomy" id="30085"/>
    <lineage>
        <taxon>Eukaryota</taxon>
        <taxon>Metazoa</taxon>
        <taxon>Ecdysozoa</taxon>
        <taxon>Arthropoda</taxon>
        <taxon>Hexapoda</taxon>
        <taxon>Insecta</taxon>
        <taxon>Pterygota</taxon>
        <taxon>Neoptera</taxon>
        <taxon>Paraneoptera</taxon>
        <taxon>Hemiptera</taxon>
        <taxon>Heteroptera</taxon>
        <taxon>Panheteroptera</taxon>
        <taxon>Cimicomorpha</taxon>
        <taxon>Miridae</taxon>
        <taxon>Mirini</taxon>
        <taxon>Lygus</taxon>
    </lineage>
</organism>
<comment type="similarity">
    <text evidence="2 11">Belongs to the sodium:solute symporter (SSF) (TC 2.A.21) family.</text>
</comment>
<evidence type="ECO:0000256" key="1">
    <source>
        <dbReference type="ARBA" id="ARBA00004651"/>
    </source>
</evidence>
<feature type="transmembrane region" description="Helical" evidence="12">
    <location>
        <begin position="6"/>
        <end position="26"/>
    </location>
</feature>
<dbReference type="InterPro" id="IPR051163">
    <property type="entry name" value="Sodium:Solute_Symporter_SSF"/>
</dbReference>
<feature type="transmembrane region" description="Helical" evidence="12">
    <location>
        <begin position="233"/>
        <end position="250"/>
    </location>
</feature>
<feature type="transmembrane region" description="Helical" evidence="12">
    <location>
        <begin position="186"/>
        <end position="204"/>
    </location>
</feature>
<accession>A0A0A9W604</accession>
<dbReference type="Pfam" id="PF00474">
    <property type="entry name" value="SSF"/>
    <property type="match status" value="1"/>
</dbReference>